<proteinExistence type="predicted"/>
<protein>
    <submittedName>
        <fullName evidence="2">Uncharacterized protein</fullName>
    </submittedName>
</protein>
<name>A0AAN8XQ93_POLSC</name>
<gene>
    <name evidence="2" type="ORF">RUM43_000346</name>
</gene>
<feature type="compositionally biased region" description="Basic residues" evidence="1">
    <location>
        <begin position="42"/>
        <end position="52"/>
    </location>
</feature>
<comment type="caution">
    <text evidence="2">The sequence shown here is derived from an EMBL/GenBank/DDBJ whole genome shotgun (WGS) entry which is preliminary data.</text>
</comment>
<dbReference type="AlphaFoldDB" id="A0AAN8XQ93"/>
<evidence type="ECO:0000256" key="1">
    <source>
        <dbReference type="SAM" id="MobiDB-lite"/>
    </source>
</evidence>
<dbReference type="EMBL" id="JAWJWE010000001">
    <property type="protein sequence ID" value="KAK6644081.1"/>
    <property type="molecule type" value="Genomic_DNA"/>
</dbReference>
<feature type="compositionally biased region" description="Polar residues" evidence="1">
    <location>
        <begin position="68"/>
        <end position="85"/>
    </location>
</feature>
<evidence type="ECO:0000313" key="3">
    <source>
        <dbReference type="Proteomes" id="UP001372834"/>
    </source>
</evidence>
<evidence type="ECO:0000313" key="2">
    <source>
        <dbReference type="EMBL" id="KAK6644081.1"/>
    </source>
</evidence>
<feature type="non-terminal residue" evidence="2">
    <location>
        <position position="1"/>
    </location>
</feature>
<sequence>ILSIGDIFTRYFVTVTKQSFISFINSVWIIATRLVRDDRKIKNNRKRTGTKRSKSDTRHKGGMHLTTGKMTSQKAKSNISFIRSK</sequence>
<dbReference type="Proteomes" id="UP001372834">
    <property type="component" value="Unassembled WGS sequence"/>
</dbReference>
<organism evidence="2 3">
    <name type="scientific">Polyplax serrata</name>
    <name type="common">Common mouse louse</name>
    <dbReference type="NCBI Taxonomy" id="468196"/>
    <lineage>
        <taxon>Eukaryota</taxon>
        <taxon>Metazoa</taxon>
        <taxon>Ecdysozoa</taxon>
        <taxon>Arthropoda</taxon>
        <taxon>Hexapoda</taxon>
        <taxon>Insecta</taxon>
        <taxon>Pterygota</taxon>
        <taxon>Neoptera</taxon>
        <taxon>Paraneoptera</taxon>
        <taxon>Psocodea</taxon>
        <taxon>Troctomorpha</taxon>
        <taxon>Phthiraptera</taxon>
        <taxon>Anoplura</taxon>
        <taxon>Polyplacidae</taxon>
        <taxon>Polyplax</taxon>
    </lineage>
</organism>
<reference evidence="2 3" key="1">
    <citation type="submission" date="2023-10" db="EMBL/GenBank/DDBJ databases">
        <title>Genomes of two closely related lineages of the louse Polyplax serrata with different host specificities.</title>
        <authorList>
            <person name="Martinu J."/>
            <person name="Tarabai H."/>
            <person name="Stefka J."/>
            <person name="Hypsa V."/>
        </authorList>
    </citation>
    <scope>NUCLEOTIDE SEQUENCE [LARGE SCALE GENOMIC DNA]</scope>
    <source>
        <strain evidence="2">HR10_N</strain>
    </source>
</reference>
<accession>A0AAN8XQ93</accession>
<feature type="non-terminal residue" evidence="2">
    <location>
        <position position="85"/>
    </location>
</feature>
<feature type="region of interest" description="Disordered" evidence="1">
    <location>
        <begin position="41"/>
        <end position="85"/>
    </location>
</feature>